<protein>
    <recommendedName>
        <fullName evidence="3">Ketosynthase family 3 (KS3) domain-containing protein</fullName>
    </recommendedName>
</protein>
<dbReference type="SMART" id="SM00825">
    <property type="entry name" value="PKS_KS"/>
    <property type="match status" value="1"/>
</dbReference>
<evidence type="ECO:0000259" key="3">
    <source>
        <dbReference type="PROSITE" id="PS52004"/>
    </source>
</evidence>
<dbReference type="InterPro" id="IPR014031">
    <property type="entry name" value="Ketoacyl_synth_C"/>
</dbReference>
<organism evidence="4">
    <name type="scientific">hydrothermal vent metagenome</name>
    <dbReference type="NCBI Taxonomy" id="652676"/>
    <lineage>
        <taxon>unclassified sequences</taxon>
        <taxon>metagenomes</taxon>
        <taxon>ecological metagenomes</taxon>
    </lineage>
</organism>
<dbReference type="SUPFAM" id="SSF53901">
    <property type="entry name" value="Thiolase-like"/>
    <property type="match status" value="1"/>
</dbReference>
<gene>
    <name evidence="4" type="ORF">MNBD_GAMMA17-1633</name>
</gene>
<proteinExistence type="inferred from homology"/>
<dbReference type="InterPro" id="IPR016039">
    <property type="entry name" value="Thiolase-like"/>
</dbReference>
<dbReference type="InterPro" id="IPR020841">
    <property type="entry name" value="PKS_Beta-ketoAc_synthase_dom"/>
</dbReference>
<dbReference type="Gene3D" id="3.40.47.10">
    <property type="match status" value="1"/>
</dbReference>
<dbReference type="InterPro" id="IPR014030">
    <property type="entry name" value="Ketoacyl_synth_N"/>
</dbReference>
<reference evidence="4" key="1">
    <citation type="submission" date="2018-06" db="EMBL/GenBank/DDBJ databases">
        <authorList>
            <person name="Zhirakovskaya E."/>
        </authorList>
    </citation>
    <scope>NUCLEOTIDE SEQUENCE</scope>
</reference>
<dbReference type="EMBL" id="UOFQ01000173">
    <property type="protein sequence ID" value="VAW90098.1"/>
    <property type="molecule type" value="Genomic_DNA"/>
</dbReference>
<dbReference type="PANTHER" id="PTHR11712">
    <property type="entry name" value="POLYKETIDE SYNTHASE-RELATED"/>
    <property type="match status" value="1"/>
</dbReference>
<evidence type="ECO:0000256" key="2">
    <source>
        <dbReference type="ARBA" id="ARBA00022679"/>
    </source>
</evidence>
<sequence length="377" mass="40539">MPDEVYFIGSGLITALGDSVERNLSAINNMDSMHTSVSIQLGADKISLPYFLINTPPSEQRIDQLINSVINQALMESGLNSKEKSALGVFLGSTSYDIYNHEIAIKSSRLTDINIAENIPPFSSLADFICKEFNINGPVYTFNTACTSSANALMYAAESIRSGEIEHALVLGVEFYNEMTALGFEGLELISRAGMQPFNKNRDGLYLGEACGAIILSKEAAEHNFSYISGATLSDNHSITACKPDGSSIAKVIKQALQRANICDNEIKAVKAHGTASLSNDKAEALGLQLTFSTIPPVSVIKPVIGHTLGACGVVELILFYQSIINNQSLAFGRPDSSNEDSILELTNSSYRPDAGYFLLNYFGFGGSNTSLVISNV</sequence>
<dbReference type="PROSITE" id="PS52004">
    <property type="entry name" value="KS3_2"/>
    <property type="match status" value="1"/>
</dbReference>
<feature type="domain" description="Ketosynthase family 3 (KS3)" evidence="3">
    <location>
        <begin position="1"/>
        <end position="376"/>
    </location>
</feature>
<dbReference type="Pfam" id="PF00109">
    <property type="entry name" value="ketoacyl-synt"/>
    <property type="match status" value="1"/>
</dbReference>
<dbReference type="InterPro" id="IPR018201">
    <property type="entry name" value="Ketoacyl_synth_AS"/>
</dbReference>
<evidence type="ECO:0000313" key="4">
    <source>
        <dbReference type="EMBL" id="VAW90098.1"/>
    </source>
</evidence>
<accession>A0A3B0Z9L3</accession>
<dbReference type="GO" id="GO:0006633">
    <property type="term" value="P:fatty acid biosynthetic process"/>
    <property type="evidence" value="ECO:0007669"/>
    <property type="project" value="InterPro"/>
</dbReference>
<keyword evidence="2" id="KW-0808">Transferase</keyword>
<dbReference type="PANTHER" id="PTHR11712:SF320">
    <property type="entry name" value="BETA-KETOACYL SYNTHASE"/>
    <property type="match status" value="1"/>
</dbReference>
<dbReference type="PROSITE" id="PS00606">
    <property type="entry name" value="KS3_1"/>
    <property type="match status" value="1"/>
</dbReference>
<dbReference type="Pfam" id="PF02801">
    <property type="entry name" value="Ketoacyl-synt_C"/>
    <property type="match status" value="1"/>
</dbReference>
<dbReference type="InterPro" id="IPR000794">
    <property type="entry name" value="Beta-ketoacyl_synthase"/>
</dbReference>
<dbReference type="GO" id="GO:0004315">
    <property type="term" value="F:3-oxoacyl-[acyl-carrier-protein] synthase activity"/>
    <property type="evidence" value="ECO:0007669"/>
    <property type="project" value="InterPro"/>
</dbReference>
<dbReference type="GO" id="GO:0005829">
    <property type="term" value="C:cytosol"/>
    <property type="evidence" value="ECO:0007669"/>
    <property type="project" value="TreeGrafter"/>
</dbReference>
<name>A0A3B0Z9L3_9ZZZZ</name>
<comment type="similarity">
    <text evidence="1">Belongs to the thiolase-like superfamily. Beta-ketoacyl-ACP synthases family.</text>
</comment>
<dbReference type="AlphaFoldDB" id="A0A3B0Z9L3"/>
<evidence type="ECO:0000256" key="1">
    <source>
        <dbReference type="ARBA" id="ARBA00008467"/>
    </source>
</evidence>